<dbReference type="PANTHER" id="PTHR12277">
    <property type="entry name" value="ALPHA/BETA HYDROLASE DOMAIN-CONTAINING PROTEIN"/>
    <property type="match status" value="1"/>
</dbReference>
<organism evidence="3 4">
    <name type="scientific">Galendromus occidentalis</name>
    <name type="common">western predatory mite</name>
    <dbReference type="NCBI Taxonomy" id="34638"/>
    <lineage>
        <taxon>Eukaryota</taxon>
        <taxon>Metazoa</taxon>
        <taxon>Ecdysozoa</taxon>
        <taxon>Arthropoda</taxon>
        <taxon>Chelicerata</taxon>
        <taxon>Arachnida</taxon>
        <taxon>Acari</taxon>
        <taxon>Parasitiformes</taxon>
        <taxon>Mesostigmata</taxon>
        <taxon>Gamasina</taxon>
        <taxon>Phytoseioidea</taxon>
        <taxon>Phytoseiidae</taxon>
        <taxon>Typhlodrominae</taxon>
        <taxon>Galendromus</taxon>
    </lineage>
</organism>
<keyword evidence="1" id="KW-0812">Transmembrane</keyword>
<dbReference type="Proteomes" id="UP000694867">
    <property type="component" value="Unplaced"/>
</dbReference>
<dbReference type="Pfam" id="PF12146">
    <property type="entry name" value="Hydrolase_4"/>
    <property type="match status" value="1"/>
</dbReference>
<dbReference type="RefSeq" id="XP_003739406.1">
    <property type="nucleotide sequence ID" value="XM_003739358.1"/>
</dbReference>
<evidence type="ECO:0000313" key="3">
    <source>
        <dbReference type="Proteomes" id="UP000694867"/>
    </source>
</evidence>
<dbReference type="InterPro" id="IPR022742">
    <property type="entry name" value="Hydrolase_4"/>
</dbReference>
<keyword evidence="1" id="KW-1133">Transmembrane helix</keyword>
<reference evidence="4" key="1">
    <citation type="submission" date="2025-08" db="UniProtKB">
        <authorList>
            <consortium name="RefSeq"/>
        </authorList>
    </citation>
    <scope>IDENTIFICATION</scope>
</reference>
<dbReference type="KEGG" id="goe:100900670"/>
<dbReference type="GO" id="GO:0004622">
    <property type="term" value="F:phosphatidylcholine lysophospholipase activity"/>
    <property type="evidence" value="ECO:0007669"/>
    <property type="project" value="TreeGrafter"/>
</dbReference>
<keyword evidence="3" id="KW-1185">Reference proteome</keyword>
<dbReference type="GO" id="GO:0005789">
    <property type="term" value="C:endoplasmic reticulum membrane"/>
    <property type="evidence" value="ECO:0007669"/>
    <property type="project" value="TreeGrafter"/>
</dbReference>
<dbReference type="GO" id="GO:0047372">
    <property type="term" value="F:monoacylglycerol lipase activity"/>
    <property type="evidence" value="ECO:0007669"/>
    <property type="project" value="TreeGrafter"/>
</dbReference>
<dbReference type="AlphaFoldDB" id="A0AAJ6QPH6"/>
<feature type="transmembrane region" description="Helical" evidence="1">
    <location>
        <begin position="25"/>
        <end position="48"/>
    </location>
</feature>
<name>A0AAJ6QPH6_9ACAR</name>
<dbReference type="SUPFAM" id="SSF53474">
    <property type="entry name" value="alpha/beta-Hydrolases"/>
    <property type="match status" value="1"/>
</dbReference>
<protein>
    <submittedName>
        <fullName evidence="4">Monoacylglycerol lipase ABHD12-like</fullName>
    </submittedName>
</protein>
<sequence length="340" mass="38442">MNSLPGGTFRKSARPTSCLLKTVRFFALLSLTFAVATFLIFPLVFYYSPSVRRAAIFRNNVHDQRIAYQDSPADHGMNCTELLYFKMSDGNEIGVWEMATYETGCVMYKSTKPLIYFLHGNSGSRSTTARKEKYRFFMRMGFDVVTLDYRGFGDSGGFPTAEHVVEDVTRVYNHIREKKLPHEIIVWGHSLGTGIASKFVAKLTKNETVGALVLETPFDKVGNVLFHHSLTVFVRHLPCFEKVFVDRLNENPETAFNSVDYVRDMDNSMPVLILATEDDQVVPAVLAKALYDGFVRHRGDSNVFLKTFDAKHGFGHMNIHHSKDLPNIIDQFVGLCCKAP</sequence>
<gene>
    <name evidence="4" type="primary">LOC100900670</name>
</gene>
<evidence type="ECO:0000259" key="2">
    <source>
        <dbReference type="Pfam" id="PF12146"/>
    </source>
</evidence>
<evidence type="ECO:0000256" key="1">
    <source>
        <dbReference type="SAM" id="Phobius"/>
    </source>
</evidence>
<feature type="domain" description="Serine aminopeptidase S33" evidence="2">
    <location>
        <begin position="111"/>
        <end position="225"/>
    </location>
</feature>
<proteinExistence type="predicted"/>
<keyword evidence="1" id="KW-0472">Membrane</keyword>
<dbReference type="PANTHER" id="PTHR12277:SF194">
    <property type="entry name" value="FI04476P"/>
    <property type="match status" value="1"/>
</dbReference>
<accession>A0AAJ6QPH6</accession>
<dbReference type="InterPro" id="IPR029058">
    <property type="entry name" value="AB_hydrolase_fold"/>
</dbReference>
<dbReference type="GO" id="GO:0006660">
    <property type="term" value="P:phosphatidylserine catabolic process"/>
    <property type="evidence" value="ECO:0007669"/>
    <property type="project" value="TreeGrafter"/>
</dbReference>
<evidence type="ECO:0000313" key="4">
    <source>
        <dbReference type="RefSeq" id="XP_003739406.1"/>
    </source>
</evidence>
<dbReference type="GO" id="GO:0052651">
    <property type="term" value="P:monoacylglycerol catabolic process"/>
    <property type="evidence" value="ECO:0007669"/>
    <property type="project" value="TreeGrafter"/>
</dbReference>
<dbReference type="GeneID" id="100900670"/>
<dbReference type="Gene3D" id="3.40.50.1820">
    <property type="entry name" value="alpha/beta hydrolase"/>
    <property type="match status" value="1"/>
</dbReference>